<accession>A0AAW0RDP8</accession>
<keyword evidence="1" id="KW-0472">Membrane</keyword>
<proteinExistence type="predicted"/>
<name>A0AAW0RDP8_9PEZI</name>
<organism evidence="2 3">
    <name type="scientific">Apiospora kogelbergensis</name>
    <dbReference type="NCBI Taxonomy" id="1337665"/>
    <lineage>
        <taxon>Eukaryota</taxon>
        <taxon>Fungi</taxon>
        <taxon>Dikarya</taxon>
        <taxon>Ascomycota</taxon>
        <taxon>Pezizomycotina</taxon>
        <taxon>Sordariomycetes</taxon>
        <taxon>Xylariomycetidae</taxon>
        <taxon>Amphisphaeriales</taxon>
        <taxon>Apiosporaceae</taxon>
        <taxon>Apiospora</taxon>
    </lineage>
</organism>
<keyword evidence="1" id="KW-1133">Transmembrane helix</keyword>
<sequence length="426" mass="47604">MTPIEGNVSQLLQAYRGLYADGNRATKASGWRLPNGQFFANREQDLSIRLGANYSGEFKPLGMTAKSTGNPNRTITLQHRESLLWAVSIMTLVPPAGNYKKPMPWPDTRMFSQECGLYWCVNEYQSYFSNGTFNESVVEVPARRARRFWDHDGAWPDASLEFHNYAIYDRPLSRFPGEMRLCPNSSTQRLDCFWATADTILSVNNHFHKLFATNVTPDNAAAGLGPGRLENDAHLVGGTIEPDVFKYLWSWGVNTDMGNTFEALAYSISNEIRASRPDHAELEDIPITIGRLTPVYDMRWTWLSFHCATLLLGAVFLYLTIARTSATAAPSFKSHSLAILANGSHLFPAVTGAERGQEIDKWARENQAKFRKDPLGRCDDTDEACFGQIEMHPWTIGANRSSSVLQRDISVSSISSSNSSRVNPGM</sequence>
<protein>
    <submittedName>
        <fullName evidence="2">Uncharacterized protein</fullName>
    </submittedName>
</protein>
<keyword evidence="3" id="KW-1185">Reference proteome</keyword>
<dbReference type="AlphaFoldDB" id="A0AAW0RDP8"/>
<feature type="transmembrane region" description="Helical" evidence="1">
    <location>
        <begin position="300"/>
        <end position="321"/>
    </location>
</feature>
<gene>
    <name evidence="2" type="ORF">PG999_001189</name>
</gene>
<evidence type="ECO:0000256" key="1">
    <source>
        <dbReference type="SAM" id="Phobius"/>
    </source>
</evidence>
<reference evidence="2 3" key="1">
    <citation type="submission" date="2023-01" db="EMBL/GenBank/DDBJ databases">
        <title>Analysis of 21 Apiospora genomes using comparative genomics revels a genus with tremendous synthesis potential of carbohydrate active enzymes and secondary metabolites.</title>
        <authorList>
            <person name="Sorensen T."/>
        </authorList>
    </citation>
    <scope>NUCLEOTIDE SEQUENCE [LARGE SCALE GENOMIC DNA]</scope>
    <source>
        <strain evidence="2 3">CBS 117206</strain>
    </source>
</reference>
<keyword evidence="1" id="KW-0812">Transmembrane</keyword>
<dbReference type="Proteomes" id="UP001392437">
    <property type="component" value="Unassembled WGS sequence"/>
</dbReference>
<dbReference type="PANTHER" id="PTHR35394">
    <property type="entry name" value="DUF3176 DOMAIN-CONTAINING PROTEIN"/>
    <property type="match status" value="1"/>
</dbReference>
<evidence type="ECO:0000313" key="3">
    <source>
        <dbReference type="Proteomes" id="UP001392437"/>
    </source>
</evidence>
<dbReference type="EMBL" id="JAQQWP010000001">
    <property type="protein sequence ID" value="KAK8133016.1"/>
    <property type="molecule type" value="Genomic_DNA"/>
</dbReference>
<comment type="caution">
    <text evidence="2">The sequence shown here is derived from an EMBL/GenBank/DDBJ whole genome shotgun (WGS) entry which is preliminary data.</text>
</comment>
<dbReference type="PANTHER" id="PTHR35394:SF5">
    <property type="entry name" value="DUF3176 DOMAIN-CONTAINING PROTEIN"/>
    <property type="match status" value="1"/>
</dbReference>
<evidence type="ECO:0000313" key="2">
    <source>
        <dbReference type="EMBL" id="KAK8133016.1"/>
    </source>
</evidence>